<dbReference type="Gene3D" id="3.90.550.50">
    <property type="match status" value="1"/>
</dbReference>
<evidence type="ECO:0000256" key="5">
    <source>
        <dbReference type="ARBA" id="ARBA00022989"/>
    </source>
</evidence>
<accession>A0A9P9AFA3</accession>
<dbReference type="EMBL" id="JAGSXJ010000002">
    <property type="protein sequence ID" value="KAH6695102.1"/>
    <property type="molecule type" value="Genomic_DNA"/>
</dbReference>
<dbReference type="GO" id="GO:0016020">
    <property type="term" value="C:membrane"/>
    <property type="evidence" value="ECO:0007669"/>
    <property type="project" value="UniProtKB-SubCell"/>
</dbReference>
<evidence type="ECO:0000313" key="8">
    <source>
        <dbReference type="EMBL" id="KAH6695102.1"/>
    </source>
</evidence>
<comment type="similarity">
    <text evidence="2">Belongs to the glycosyltransferase 31 family. Beta3-Gal-T subfamily.</text>
</comment>
<evidence type="ECO:0000256" key="4">
    <source>
        <dbReference type="ARBA" id="ARBA00022968"/>
    </source>
</evidence>
<keyword evidence="4" id="KW-0735">Signal-anchor</keyword>
<keyword evidence="6" id="KW-0472">Membrane</keyword>
<evidence type="ECO:0008006" key="10">
    <source>
        <dbReference type="Google" id="ProtNLM"/>
    </source>
</evidence>
<feature type="compositionally biased region" description="Pro residues" evidence="7">
    <location>
        <begin position="55"/>
        <end position="65"/>
    </location>
</feature>
<evidence type="ECO:0000256" key="3">
    <source>
        <dbReference type="ARBA" id="ARBA00022692"/>
    </source>
</evidence>
<evidence type="ECO:0000256" key="6">
    <source>
        <dbReference type="ARBA" id="ARBA00023136"/>
    </source>
</evidence>
<dbReference type="AlphaFoldDB" id="A0A9P9AFA3"/>
<dbReference type="Proteomes" id="UP000770015">
    <property type="component" value="Unassembled WGS sequence"/>
</dbReference>
<keyword evidence="3" id="KW-0812">Transmembrane</keyword>
<feature type="region of interest" description="Disordered" evidence="7">
    <location>
        <begin position="44"/>
        <end position="65"/>
    </location>
</feature>
<keyword evidence="5" id="KW-1133">Transmembrane helix</keyword>
<dbReference type="PANTHER" id="PTHR23033">
    <property type="entry name" value="BETA1,3-GALACTOSYLTRANSFERASE"/>
    <property type="match status" value="1"/>
</dbReference>
<protein>
    <recommendedName>
        <fullName evidence="10">Glycosyltransferase family 31 protein</fullName>
    </recommendedName>
</protein>
<evidence type="ECO:0000313" key="9">
    <source>
        <dbReference type="Proteomes" id="UP000770015"/>
    </source>
</evidence>
<proteinExistence type="inferred from homology"/>
<evidence type="ECO:0000256" key="7">
    <source>
        <dbReference type="SAM" id="MobiDB-lite"/>
    </source>
</evidence>
<name>A0A9P9AFA3_9PEZI</name>
<dbReference type="InterPro" id="IPR026050">
    <property type="entry name" value="C1GALT1/C1GALT1_chp1"/>
</dbReference>
<dbReference type="PANTHER" id="PTHR23033:SF40">
    <property type="entry name" value="APPLE DOMAIN-CONTAINING PROTEIN"/>
    <property type="match status" value="1"/>
</dbReference>
<organism evidence="8 9">
    <name type="scientific">Plectosphaerella plurivora</name>
    <dbReference type="NCBI Taxonomy" id="936078"/>
    <lineage>
        <taxon>Eukaryota</taxon>
        <taxon>Fungi</taxon>
        <taxon>Dikarya</taxon>
        <taxon>Ascomycota</taxon>
        <taxon>Pezizomycotina</taxon>
        <taxon>Sordariomycetes</taxon>
        <taxon>Hypocreomycetidae</taxon>
        <taxon>Glomerellales</taxon>
        <taxon>Plectosphaerellaceae</taxon>
        <taxon>Plectosphaerella</taxon>
    </lineage>
</organism>
<keyword evidence="9" id="KW-1185">Reference proteome</keyword>
<dbReference type="OrthoDB" id="414175at2759"/>
<comment type="subcellular location">
    <subcellularLocation>
        <location evidence="1">Membrane</location>
        <topology evidence="1">Single-pass type II membrane protein</topology>
    </subcellularLocation>
</comment>
<evidence type="ECO:0000256" key="1">
    <source>
        <dbReference type="ARBA" id="ARBA00004606"/>
    </source>
</evidence>
<evidence type="ECO:0000256" key="2">
    <source>
        <dbReference type="ARBA" id="ARBA00006462"/>
    </source>
</evidence>
<comment type="caution">
    <text evidence="8">The sequence shown here is derived from an EMBL/GenBank/DDBJ whole genome shotgun (WGS) entry which is preliminary data.</text>
</comment>
<reference evidence="8" key="1">
    <citation type="journal article" date="2021" name="Nat. Commun.">
        <title>Genetic determinants of endophytism in the Arabidopsis root mycobiome.</title>
        <authorList>
            <person name="Mesny F."/>
            <person name="Miyauchi S."/>
            <person name="Thiergart T."/>
            <person name="Pickel B."/>
            <person name="Atanasova L."/>
            <person name="Karlsson M."/>
            <person name="Huettel B."/>
            <person name="Barry K.W."/>
            <person name="Haridas S."/>
            <person name="Chen C."/>
            <person name="Bauer D."/>
            <person name="Andreopoulos W."/>
            <person name="Pangilinan J."/>
            <person name="LaButti K."/>
            <person name="Riley R."/>
            <person name="Lipzen A."/>
            <person name="Clum A."/>
            <person name="Drula E."/>
            <person name="Henrissat B."/>
            <person name="Kohler A."/>
            <person name="Grigoriev I.V."/>
            <person name="Martin F.M."/>
            <person name="Hacquard S."/>
        </authorList>
    </citation>
    <scope>NUCLEOTIDE SEQUENCE</scope>
    <source>
        <strain evidence="8">MPI-SDFR-AT-0117</strain>
    </source>
</reference>
<gene>
    <name evidence="8" type="ORF">F5X68DRAFT_266729</name>
</gene>
<sequence>MYYKSRRILTVVPALVLALVVLFVTSGLTGGGWQDSDIIHVQPAAPPAKHGKQPRPGPANIPAPKANPYPECAGFPDTSRVLVVMKTGASEAYARVPTQLMTLLRCLPDFDIYSDLEETIAGHFIHDSLDKILNETRIGNGDFDLYRHQQACAIDQETCNSAAGDVAAKGWSLDKYKNVHIAEKVYAAKPEYDWYLFIDADSYVLFHTVVEWLKHLDPTKPQYIGSQSFVANFPFAHGGSGYLVSQAAMRGIAESPGLANSLEEATRHTCCGDWMFAKALYNTSSIKVNNVWPVINGEKPATLPFTKDSWCRPLATMHHMSTEEISTFWEWESARMNGPDKDKVTRHADVFRAFVEPRLVPHREDWNNLSNNQLYLKKGYTNRKFSDGEVNRAKKEGLSEVEMHAHESFEDCAGACAEESRCLQFRYNDGLCQLGWSISLGRPMKRELERKSRWMSGWNLTRIEDFVREQGPCGEVEWPL</sequence>